<gene>
    <name evidence="1" type="ORF">QNH39_18990</name>
</gene>
<organism evidence="1 2">
    <name type="scientific">Neobacillus novalis</name>
    <dbReference type="NCBI Taxonomy" id="220687"/>
    <lineage>
        <taxon>Bacteria</taxon>
        <taxon>Bacillati</taxon>
        <taxon>Bacillota</taxon>
        <taxon>Bacilli</taxon>
        <taxon>Bacillales</taxon>
        <taxon>Bacillaceae</taxon>
        <taxon>Neobacillus</taxon>
    </lineage>
</organism>
<name>A0AA95MQ93_9BACI</name>
<keyword evidence="2" id="KW-1185">Reference proteome</keyword>
<evidence type="ECO:0000313" key="1">
    <source>
        <dbReference type="EMBL" id="WHY84723.1"/>
    </source>
</evidence>
<reference evidence="1" key="1">
    <citation type="submission" date="2023-05" db="EMBL/GenBank/DDBJ databases">
        <title>Comparative genomics of Bacillaceae isolates and their secondary metabolite potential.</title>
        <authorList>
            <person name="Song L."/>
            <person name="Nielsen L.J."/>
            <person name="Mohite O."/>
            <person name="Xu X."/>
            <person name="Weber T."/>
            <person name="Kovacs A.T."/>
        </authorList>
    </citation>
    <scope>NUCLEOTIDE SEQUENCE</scope>
    <source>
        <strain evidence="1">XLM17</strain>
    </source>
</reference>
<dbReference type="KEGG" id="nnv:QNH39_18990"/>
<sequence>MFKDIVSPAAQAFIPLKGELAAKLITPGKMILFWDVSELPKKLIELFFNRRFEEFVTVVRIYDVTDIIFNGKNARHFYEITVPYQSGHWFIKGLAPNRSYTAELGVYISEANFFPLFRSNCIQTTKSALLSGIEINRDLIQYQQYEDHPPKWLDHVSTYSYYLESNQLEEKNG</sequence>
<accession>A0AA95MQ93</accession>
<dbReference type="AlphaFoldDB" id="A0AA95MQ93"/>
<protein>
    <submittedName>
        <fullName evidence="1">DUF4912 domain-containing protein</fullName>
    </submittedName>
</protein>
<dbReference type="RefSeq" id="WP_066090077.1">
    <property type="nucleotide sequence ID" value="NZ_CP126114.1"/>
</dbReference>
<dbReference type="InterPro" id="IPR032585">
    <property type="entry name" value="DUF4912"/>
</dbReference>
<dbReference type="Pfam" id="PF16258">
    <property type="entry name" value="DUF4912"/>
    <property type="match status" value="1"/>
</dbReference>
<evidence type="ECO:0000313" key="2">
    <source>
        <dbReference type="Proteomes" id="UP001178288"/>
    </source>
</evidence>
<proteinExistence type="predicted"/>
<dbReference type="EMBL" id="CP126114">
    <property type="protein sequence ID" value="WHY84723.1"/>
    <property type="molecule type" value="Genomic_DNA"/>
</dbReference>
<dbReference type="Proteomes" id="UP001178288">
    <property type="component" value="Chromosome"/>
</dbReference>